<dbReference type="InterPro" id="IPR036388">
    <property type="entry name" value="WH-like_DNA-bd_sf"/>
</dbReference>
<evidence type="ECO:0000256" key="10">
    <source>
        <dbReference type="SAM" id="MobiDB-lite"/>
    </source>
</evidence>
<evidence type="ECO:0000256" key="2">
    <source>
        <dbReference type="ARBA" id="ARBA00007424"/>
    </source>
</evidence>
<dbReference type="InterPro" id="IPR014041">
    <property type="entry name" value="ESCRT-II_cplx_Vps25-sub_N"/>
</dbReference>
<accession>A0A6A3R1U0</accession>
<dbReference type="GO" id="GO:0000814">
    <property type="term" value="C:ESCRT II complex"/>
    <property type="evidence" value="ECO:0007669"/>
    <property type="project" value="InterPro"/>
</dbReference>
<dbReference type="Proteomes" id="UP000440732">
    <property type="component" value="Unassembled WGS sequence"/>
</dbReference>
<dbReference type="GO" id="GO:0009231">
    <property type="term" value="P:riboflavin biosynthetic process"/>
    <property type="evidence" value="ECO:0007669"/>
    <property type="project" value="UniProtKB-UniPathway"/>
</dbReference>
<dbReference type="GO" id="GO:0016236">
    <property type="term" value="P:macroautophagy"/>
    <property type="evidence" value="ECO:0007669"/>
    <property type="project" value="UniProtKB-ARBA"/>
</dbReference>
<gene>
    <name evidence="11" type="ORF">PF006_g25910</name>
</gene>
<dbReference type="InterPro" id="IPR008570">
    <property type="entry name" value="ESCRT-II_cplx_Vps25-sub"/>
</dbReference>
<dbReference type="Gene3D" id="1.10.10.570">
    <property type="entry name" value="Winged helix' DNA-binding domain. Chain C. Domain 1"/>
    <property type="match status" value="1"/>
</dbReference>
<dbReference type="GO" id="GO:0009349">
    <property type="term" value="C:riboflavin synthase complex"/>
    <property type="evidence" value="ECO:0007669"/>
    <property type="project" value="InterPro"/>
</dbReference>
<dbReference type="InterPro" id="IPR036390">
    <property type="entry name" value="WH_DNA-bd_sf"/>
</dbReference>
<comment type="similarity">
    <text evidence="3">Belongs to the VPS25 family.</text>
</comment>
<evidence type="ECO:0000256" key="9">
    <source>
        <dbReference type="SAM" id="Coils"/>
    </source>
</evidence>
<keyword evidence="6" id="KW-0808">Transferase</keyword>
<dbReference type="GO" id="GO:0016740">
    <property type="term" value="F:transferase activity"/>
    <property type="evidence" value="ECO:0007669"/>
    <property type="project" value="UniProtKB-KW"/>
</dbReference>
<comment type="similarity">
    <text evidence="2">Belongs to the DMRL synthase family.</text>
</comment>
<dbReference type="UniPathway" id="UPA00275"/>
<dbReference type="Gene3D" id="3.40.50.960">
    <property type="entry name" value="Lumazine/riboflavin synthase"/>
    <property type="match status" value="1"/>
</dbReference>
<name>A0A6A3R1U0_9STRA</name>
<sequence>MDRISSIFARFEPSRDLTSDVIGHVLPRASVGGSGAVFHQLRPGVANPHAKTEHYIPRLPPISKPLPVARPTSPEIASPTSVAVQQNPFDYLMEASLAQKMSNVAVRKSIEPQISREAPVHDLAQASVQASVCSTESAAPIPKPTRSPQHSAKTIQVTDSENPKPKRKRIRLKTARRREQCRTNQARYRKKQTEHAKDLEVAVEQLRREIPMLETQRSRLISNAKSSACTTSIIDAMDKFSYPEYYDFPPFFTLQPVRATREKQLVLWQQLVLEYHRAHDLPLFQPFASALFENVKISRNMAQDGRLAVVEHLIRCGHGRWEDDTRTRCRIMWKKPVEWAGEIYDFAKEHGMLGNVFTVYELYAGEETLGTNIHGMEPWLLREALKVLEGEGKAAVIAGETCEEDGVKFLATGVVRHEQRQKRSLVALQQRKMAGKNQARSSSKASRHPRHHHRGNRHRHQHGSQSDQAPGKQNSGVAKPMLIAEPCVEATPELDGAGLQIGVISTRAYAEVVDALATACCSELLLKGVESHNLHIAQVSLPAELPYATNQLVRAAPVHLDAMIVVGCLTEGDPLFAVAPAVANACMTVGMETKTPVIYGVLKCTDIAQARQCAGLTPKARSFGVEPDRKATQCIRENNATRWLPRLVHA</sequence>
<evidence type="ECO:0000256" key="4">
    <source>
        <dbReference type="ARBA" id="ARBA00022448"/>
    </source>
</evidence>
<organism evidence="11 12">
    <name type="scientific">Phytophthora fragariae</name>
    <dbReference type="NCBI Taxonomy" id="53985"/>
    <lineage>
        <taxon>Eukaryota</taxon>
        <taxon>Sar</taxon>
        <taxon>Stramenopiles</taxon>
        <taxon>Oomycota</taxon>
        <taxon>Peronosporomycetes</taxon>
        <taxon>Peronosporales</taxon>
        <taxon>Peronosporaceae</taxon>
        <taxon>Phytophthora</taxon>
    </lineage>
</organism>
<comment type="caution">
    <text evidence="11">The sequence shown here is derived from an EMBL/GenBank/DDBJ whole genome shotgun (WGS) entry which is preliminary data.</text>
</comment>
<dbReference type="PANTHER" id="PTHR13149">
    <property type="entry name" value="VACUOLAR PROTEIN SORTING-ASSOCIATED PROTEIN VPS25"/>
    <property type="match status" value="1"/>
</dbReference>
<dbReference type="Gene3D" id="1.10.10.10">
    <property type="entry name" value="Winged helix-like DNA-binding domain superfamily/Winged helix DNA-binding domain"/>
    <property type="match status" value="1"/>
</dbReference>
<keyword evidence="4" id="KW-0813">Transport</keyword>
<dbReference type="FunFam" id="1.10.10.10:FF:000141">
    <property type="entry name" value="vacuolar protein-sorting-associated protein 25"/>
    <property type="match status" value="1"/>
</dbReference>
<dbReference type="AlphaFoldDB" id="A0A6A3R1U0"/>
<keyword evidence="7" id="KW-0653">Protein transport</keyword>
<feature type="compositionally biased region" description="Polar residues" evidence="10">
    <location>
        <begin position="146"/>
        <end position="160"/>
    </location>
</feature>
<dbReference type="CDD" id="cd14688">
    <property type="entry name" value="bZIP_YAP"/>
    <property type="match status" value="1"/>
</dbReference>
<dbReference type="GO" id="GO:0042803">
    <property type="term" value="F:protein homodimerization activity"/>
    <property type="evidence" value="ECO:0007669"/>
    <property type="project" value="TreeGrafter"/>
</dbReference>
<reference evidence="11 12" key="1">
    <citation type="submission" date="2018-08" db="EMBL/GenBank/DDBJ databases">
        <title>Genomic investigation of the strawberry pathogen Phytophthora fragariae indicates pathogenicity is determined by transcriptional variation in three key races.</title>
        <authorList>
            <person name="Adams T.M."/>
            <person name="Armitage A.D."/>
            <person name="Sobczyk M.K."/>
            <person name="Bates H.J."/>
            <person name="Dunwell J.M."/>
            <person name="Nellist C.F."/>
            <person name="Harrison R.J."/>
        </authorList>
    </citation>
    <scope>NUCLEOTIDE SEQUENCE [LARGE SCALE GENOMIC DNA]</scope>
    <source>
        <strain evidence="11 12">NOV-5</strain>
    </source>
</reference>
<feature type="region of interest" description="Disordered" evidence="10">
    <location>
        <begin position="135"/>
        <end position="168"/>
    </location>
</feature>
<evidence type="ECO:0000256" key="8">
    <source>
        <dbReference type="ARBA" id="ARBA00030094"/>
    </source>
</evidence>
<dbReference type="SUPFAM" id="SSF46785">
    <property type="entry name" value="Winged helix' DNA-binding domain"/>
    <property type="match status" value="2"/>
</dbReference>
<evidence type="ECO:0000256" key="7">
    <source>
        <dbReference type="ARBA" id="ARBA00022927"/>
    </source>
</evidence>
<comment type="pathway">
    <text evidence="1">Cofactor biosynthesis; riboflavin biosynthesis.</text>
</comment>
<proteinExistence type="inferred from homology"/>
<dbReference type="PANTHER" id="PTHR13149:SF0">
    <property type="entry name" value="VACUOLAR PROTEIN-SORTING-ASSOCIATED PROTEIN 25"/>
    <property type="match status" value="1"/>
</dbReference>
<dbReference type="GO" id="GO:0043328">
    <property type="term" value="P:protein transport to vacuole involved in ubiquitin-dependent protein catabolic process via the multivesicular body sorting pathway"/>
    <property type="evidence" value="ECO:0007669"/>
    <property type="project" value="TreeGrafter"/>
</dbReference>
<keyword evidence="5" id="KW-0686">Riboflavin biosynthesis</keyword>
<feature type="region of interest" description="Disordered" evidence="10">
    <location>
        <begin position="429"/>
        <end position="476"/>
    </location>
</feature>
<dbReference type="Pfam" id="PF05871">
    <property type="entry name" value="ESCRT-II"/>
    <property type="match status" value="1"/>
</dbReference>
<dbReference type="GO" id="GO:0005198">
    <property type="term" value="F:structural molecule activity"/>
    <property type="evidence" value="ECO:0007669"/>
    <property type="project" value="TreeGrafter"/>
</dbReference>
<evidence type="ECO:0000313" key="11">
    <source>
        <dbReference type="EMBL" id="KAE9086972.1"/>
    </source>
</evidence>
<dbReference type="SUPFAM" id="SSF52121">
    <property type="entry name" value="Lumazine synthase"/>
    <property type="match status" value="1"/>
</dbReference>
<protein>
    <recommendedName>
        <fullName evidence="8">ESCRT-II complex subunit VPS25</fullName>
    </recommendedName>
</protein>
<keyword evidence="9" id="KW-0175">Coiled coil</keyword>
<evidence type="ECO:0000313" key="12">
    <source>
        <dbReference type="Proteomes" id="UP000440732"/>
    </source>
</evidence>
<feature type="compositionally biased region" description="Basic residues" evidence="10">
    <location>
        <begin position="445"/>
        <end position="462"/>
    </location>
</feature>
<feature type="coiled-coil region" evidence="9">
    <location>
        <begin position="189"/>
        <end position="223"/>
    </location>
</feature>
<evidence type="ECO:0000256" key="3">
    <source>
        <dbReference type="ARBA" id="ARBA00009674"/>
    </source>
</evidence>
<evidence type="ECO:0000256" key="5">
    <source>
        <dbReference type="ARBA" id="ARBA00022619"/>
    </source>
</evidence>
<dbReference type="Pfam" id="PF00885">
    <property type="entry name" value="DMRL_synthase"/>
    <property type="match status" value="1"/>
</dbReference>
<evidence type="ECO:0000256" key="6">
    <source>
        <dbReference type="ARBA" id="ARBA00022679"/>
    </source>
</evidence>
<evidence type="ECO:0000256" key="1">
    <source>
        <dbReference type="ARBA" id="ARBA00005104"/>
    </source>
</evidence>
<dbReference type="InterPro" id="IPR002180">
    <property type="entry name" value="LS/RS"/>
</dbReference>
<dbReference type="InterPro" id="IPR036467">
    <property type="entry name" value="LS/RS_sf"/>
</dbReference>
<dbReference type="EMBL" id="QXGA01003145">
    <property type="protein sequence ID" value="KAE9086972.1"/>
    <property type="molecule type" value="Genomic_DNA"/>
</dbReference>
<feature type="compositionally biased region" description="Polar residues" evidence="10">
    <location>
        <begin position="463"/>
        <end position="476"/>
    </location>
</feature>